<dbReference type="EMBL" id="CP113520">
    <property type="protein sequence ID" value="WAJ29050.1"/>
    <property type="molecule type" value="Genomic_DNA"/>
</dbReference>
<evidence type="ECO:0000313" key="2">
    <source>
        <dbReference type="Proteomes" id="UP001163223"/>
    </source>
</evidence>
<keyword evidence="2" id="KW-1185">Reference proteome</keyword>
<reference evidence="1" key="1">
    <citation type="submission" date="2022-11" db="EMBL/GenBank/DDBJ databases">
        <title>beta-Carotene-producing bacterium, Jeongeuplla avenae sp. nov., alleviates the salt stress of Arabidopsis seedlings.</title>
        <authorList>
            <person name="Jiang L."/>
            <person name="Lee J."/>
        </authorList>
    </citation>
    <scope>NUCLEOTIDE SEQUENCE</scope>
    <source>
        <strain evidence="1">DY_R2A_6</strain>
    </source>
</reference>
<proteinExistence type="predicted"/>
<accession>A0ACD4NQ38</accession>
<evidence type="ECO:0000313" key="1">
    <source>
        <dbReference type="EMBL" id="WAJ29050.1"/>
    </source>
</evidence>
<gene>
    <name evidence="1" type="primary">ybeY</name>
    <name evidence="1" type="ORF">OXU80_02030</name>
</gene>
<dbReference type="Proteomes" id="UP001163223">
    <property type="component" value="Chromosome"/>
</dbReference>
<sequence length="194" mass="20533">MTQDGDSRSPEGLSILLAIEDERWLAPALAPGLGFSSEPDASDFVARAVRAALAGAGLDPNASTELSVTLADDETVRGVNAEWRGKDKPTNILSFPMADLAPGETPGPMLGDLLVALETVLREAETENKRPADHLCHLLVHGTLHCLGFDHETEDEAEAMEALEISVLAGLGLPDPYADPAAPERSISMRTDAI</sequence>
<protein>
    <submittedName>
        <fullName evidence="1">rRNA maturation RNase YbeY</fullName>
    </submittedName>
</protein>
<organism evidence="1 2">
    <name type="scientific">Antarcticirhabdus aurantiaca</name>
    <dbReference type="NCBI Taxonomy" id="2606717"/>
    <lineage>
        <taxon>Bacteria</taxon>
        <taxon>Pseudomonadati</taxon>
        <taxon>Pseudomonadota</taxon>
        <taxon>Alphaproteobacteria</taxon>
        <taxon>Hyphomicrobiales</taxon>
        <taxon>Aurantimonadaceae</taxon>
        <taxon>Antarcticirhabdus</taxon>
    </lineage>
</organism>
<name>A0ACD4NQ38_9HYPH</name>